<organism evidence="1">
    <name type="scientific">Ophidiomyces ophidiicola</name>
    <dbReference type="NCBI Taxonomy" id="1387563"/>
    <lineage>
        <taxon>Eukaryota</taxon>
        <taxon>Fungi</taxon>
        <taxon>Dikarya</taxon>
        <taxon>Ascomycota</taxon>
        <taxon>Pezizomycotina</taxon>
        <taxon>Eurotiomycetes</taxon>
        <taxon>Eurotiomycetidae</taxon>
        <taxon>Onygenales</taxon>
        <taxon>Onygenaceae</taxon>
        <taxon>Ophidiomyces</taxon>
    </lineage>
</organism>
<name>A0ACB8UZZ3_9EURO</name>
<gene>
    <name evidence="1" type="ORF">LOY88_002145</name>
</gene>
<reference evidence="1" key="1">
    <citation type="journal article" date="2022" name="bioRxiv">
        <title>Population genetic analysis of Ophidiomyces ophidiicola, the causative agent of snake fungal disease, indicates recent introductions to the USA.</title>
        <authorList>
            <person name="Ladner J.T."/>
            <person name="Palmer J.M."/>
            <person name="Ettinger C.L."/>
            <person name="Stajich J.E."/>
            <person name="Farrell T.M."/>
            <person name="Glorioso B.M."/>
            <person name="Lawson B."/>
            <person name="Price S.J."/>
            <person name="Stengle A.G."/>
            <person name="Grear D.A."/>
            <person name="Lorch J.M."/>
        </authorList>
    </citation>
    <scope>NUCLEOTIDE SEQUENCE</scope>
    <source>
        <strain evidence="1">NWHC 24266-5</strain>
    </source>
</reference>
<evidence type="ECO:0000313" key="1">
    <source>
        <dbReference type="EMBL" id="KAI2389426.1"/>
    </source>
</evidence>
<dbReference type="EMBL" id="JALBCA010000024">
    <property type="protein sequence ID" value="KAI2389426.1"/>
    <property type="molecule type" value="Genomic_DNA"/>
</dbReference>
<proteinExistence type="predicted"/>
<sequence>MSSRIPMRAVIDLRSLSSALPSTTFAARRAFLHNASSSTQFRETHPETPPQTATTESRAAPQQSKQQLPPCTTHDLPPVLHTSIPSPKAPIPPTFTEPVSVTDAILNLLPHLTSQSPHYVTAHIHARPYLLTVGDTVRLPFLMPDVETGDIIRLNRASVLGSRDFVFRGAPYIDERMFECRARVLGVESEPMRMKEKTKRRQRHVQTVRSKHKYTILKVMQIKIKTVDELMAEGAKLEQKGGSL</sequence>
<accession>A0ACB8UZZ3</accession>
<protein>
    <submittedName>
        <fullName evidence="1">Uncharacterized protein</fullName>
    </submittedName>
</protein>
<comment type="caution">
    <text evidence="1">The sequence shown here is derived from an EMBL/GenBank/DDBJ whole genome shotgun (WGS) entry which is preliminary data.</text>
</comment>